<organism evidence="1 2">
    <name type="scientific">Parascardovia denticolens DSM 10105 = JCM 12538</name>
    <dbReference type="NCBI Taxonomy" id="864564"/>
    <lineage>
        <taxon>Bacteria</taxon>
        <taxon>Bacillati</taxon>
        <taxon>Actinomycetota</taxon>
        <taxon>Actinomycetes</taxon>
        <taxon>Bifidobacteriales</taxon>
        <taxon>Bifidobacteriaceae</taxon>
        <taxon>Parascardovia</taxon>
    </lineage>
</organism>
<proteinExistence type="predicted"/>
<evidence type="ECO:0000313" key="1">
    <source>
        <dbReference type="EMBL" id="EFT82621.1"/>
    </source>
</evidence>
<comment type="caution">
    <text evidence="1">The sequence shown here is derived from an EMBL/GenBank/DDBJ whole genome shotgun (WGS) entry which is preliminary data.</text>
</comment>
<protein>
    <submittedName>
        <fullName evidence="1">Uncharacterized protein</fullName>
    </submittedName>
</protein>
<dbReference type="HOGENOM" id="CLU_2207479_0_0_11"/>
<accession>E6K2R7</accession>
<sequence>MRGVVYAHPARRLSQLALRLNMHSVFRGCHISCSHDSKRFCLGQILAHDCYWEVELALWEEENLQRESAQAKRRRQLTRYCISDCVEGLLPILCNGYGYDYEHSSHR</sequence>
<gene>
    <name evidence="1" type="ORF">HMPREF0620_1306</name>
</gene>
<dbReference type="Proteomes" id="UP000004946">
    <property type="component" value="Chromosome"/>
</dbReference>
<name>E6K2R7_PARDN</name>
<keyword evidence="2" id="KW-1185">Reference proteome</keyword>
<reference evidence="1 2" key="1">
    <citation type="submission" date="2010-12" db="EMBL/GenBank/DDBJ databases">
        <authorList>
            <person name="Muzny D."/>
            <person name="Qin X."/>
            <person name="Buhay C."/>
            <person name="Dugan-Rocha S."/>
            <person name="Ding Y."/>
            <person name="Chen G."/>
            <person name="Hawes A."/>
            <person name="Holder M."/>
            <person name="Jhangiani S."/>
            <person name="Johnson A."/>
            <person name="Khan Z."/>
            <person name="Li Z."/>
            <person name="Liu W."/>
            <person name="Liu X."/>
            <person name="Perez L."/>
            <person name="Shen H."/>
            <person name="Wang Q."/>
            <person name="Watt J."/>
            <person name="Xi L."/>
            <person name="Xin Y."/>
            <person name="Zhou J."/>
            <person name="Deng J."/>
            <person name="Jiang H."/>
            <person name="Liu Y."/>
            <person name="Qu J."/>
            <person name="Song X.-Z."/>
            <person name="Zhang L."/>
            <person name="Villasana D."/>
            <person name="Johnson A."/>
            <person name="Liu J."/>
            <person name="Liyanage D."/>
            <person name="Lorensuhewa L."/>
            <person name="Robinson T."/>
            <person name="Song A."/>
            <person name="Song B.-B."/>
            <person name="Dinh H."/>
            <person name="Thornton R."/>
            <person name="Coyle M."/>
            <person name="Francisco L."/>
            <person name="Jackson L."/>
            <person name="Javaid M."/>
            <person name="Korchina V."/>
            <person name="Kovar C."/>
            <person name="Mata R."/>
            <person name="Mathew T."/>
            <person name="Ngo R."/>
            <person name="Nguyen L."/>
            <person name="Nguyen N."/>
            <person name="Okwuonu G."/>
            <person name="Ongeri F."/>
            <person name="Pham C."/>
            <person name="Simmons D."/>
            <person name="Wilczek-Boney K."/>
            <person name="Hale W."/>
            <person name="Jakkamsetti A."/>
            <person name="Pham P."/>
            <person name="Ruth R."/>
            <person name="San Lucas F."/>
            <person name="Warren J."/>
            <person name="Zhang J."/>
            <person name="Zhao Z."/>
            <person name="Zhou C."/>
            <person name="Zhu D."/>
            <person name="Lee S."/>
            <person name="Bess C."/>
            <person name="Blankenburg K."/>
            <person name="Forbes L."/>
            <person name="Fu Q."/>
            <person name="Gubbala S."/>
            <person name="Hirani K."/>
            <person name="Jayaseelan J.C."/>
            <person name="Lara F."/>
            <person name="Munidasa M."/>
            <person name="Palculict T."/>
            <person name="Patil S."/>
            <person name="Pu L.-L."/>
            <person name="Saada N."/>
            <person name="Tang L."/>
            <person name="Weissenberger G."/>
            <person name="Zhu Y."/>
            <person name="Hemphill L."/>
            <person name="Shang Y."/>
            <person name="Youmans B."/>
            <person name="Ayvaz T."/>
            <person name="Ross M."/>
            <person name="Santibanez J."/>
            <person name="Aqrawi P."/>
            <person name="Gross S."/>
            <person name="Joshi V."/>
            <person name="Fowler G."/>
            <person name="Nazareth L."/>
            <person name="Reid J."/>
            <person name="Worley K."/>
            <person name="Petrosino J."/>
            <person name="Highlander S."/>
            <person name="Gibbs R."/>
        </authorList>
    </citation>
    <scope>NUCLEOTIDE SEQUENCE [LARGE SCALE GENOMIC DNA]</scope>
    <source>
        <strain evidence="1 2">DSM 10105</strain>
    </source>
</reference>
<evidence type="ECO:0000313" key="2">
    <source>
        <dbReference type="Proteomes" id="UP000004946"/>
    </source>
</evidence>
<dbReference type="AlphaFoldDB" id="E6K2R7"/>
<dbReference type="EMBL" id="AEON01000002">
    <property type="protein sequence ID" value="EFT82621.1"/>
    <property type="molecule type" value="Genomic_DNA"/>
</dbReference>